<dbReference type="OrthoDB" id="1436406at2759"/>
<reference evidence="2 3" key="1">
    <citation type="journal article" date="2018" name="Mol. Plant">
        <title>The genome of Artemisia annua provides insight into the evolution of Asteraceae family and artemisinin biosynthesis.</title>
        <authorList>
            <person name="Shen Q."/>
            <person name="Zhang L."/>
            <person name="Liao Z."/>
            <person name="Wang S."/>
            <person name="Yan T."/>
            <person name="Shi P."/>
            <person name="Liu M."/>
            <person name="Fu X."/>
            <person name="Pan Q."/>
            <person name="Wang Y."/>
            <person name="Lv Z."/>
            <person name="Lu X."/>
            <person name="Zhang F."/>
            <person name="Jiang W."/>
            <person name="Ma Y."/>
            <person name="Chen M."/>
            <person name="Hao X."/>
            <person name="Li L."/>
            <person name="Tang Y."/>
            <person name="Lv G."/>
            <person name="Zhou Y."/>
            <person name="Sun X."/>
            <person name="Brodelius P.E."/>
            <person name="Rose J.K.C."/>
            <person name="Tang K."/>
        </authorList>
    </citation>
    <scope>NUCLEOTIDE SEQUENCE [LARGE SCALE GENOMIC DNA]</scope>
    <source>
        <strain evidence="3">cv. Huhao1</strain>
        <tissue evidence="2">Leaf</tissue>
    </source>
</reference>
<protein>
    <recommendedName>
        <fullName evidence="4">DUF4283 domain-containing protein</fullName>
    </recommendedName>
</protein>
<name>A0A2U1NBB4_ARTAN</name>
<dbReference type="Proteomes" id="UP000245207">
    <property type="component" value="Unassembled WGS sequence"/>
</dbReference>
<feature type="compositionally biased region" description="Basic and acidic residues" evidence="1">
    <location>
        <begin position="1"/>
        <end position="13"/>
    </location>
</feature>
<proteinExistence type="predicted"/>
<dbReference type="EMBL" id="PKPP01003178">
    <property type="protein sequence ID" value="PWA70804.1"/>
    <property type="molecule type" value="Genomic_DNA"/>
</dbReference>
<gene>
    <name evidence="2" type="ORF">CTI12_AA286230</name>
</gene>
<evidence type="ECO:0008006" key="4">
    <source>
        <dbReference type="Google" id="ProtNLM"/>
    </source>
</evidence>
<sequence length="181" mass="20659">MKKVNFDKGDKGAYKPSAGADNNNKGVGQNSYVGVVKNKMEYKQIVEEQSQPSLVLDDSCVLDYDYSLALMGKVSDFGLLNNLKMILIKEGFDNFILKYLGCFWVIIEFHTKEILEKFKSHVGVGSWFTSLEYPSNSFIIDERVVWVDIEGVPMNVWTNNTFQKVSAKWGELLFVEDKENM</sequence>
<keyword evidence="3" id="KW-1185">Reference proteome</keyword>
<evidence type="ECO:0000313" key="2">
    <source>
        <dbReference type="EMBL" id="PWA70804.1"/>
    </source>
</evidence>
<evidence type="ECO:0000313" key="3">
    <source>
        <dbReference type="Proteomes" id="UP000245207"/>
    </source>
</evidence>
<organism evidence="2 3">
    <name type="scientific">Artemisia annua</name>
    <name type="common">Sweet wormwood</name>
    <dbReference type="NCBI Taxonomy" id="35608"/>
    <lineage>
        <taxon>Eukaryota</taxon>
        <taxon>Viridiplantae</taxon>
        <taxon>Streptophyta</taxon>
        <taxon>Embryophyta</taxon>
        <taxon>Tracheophyta</taxon>
        <taxon>Spermatophyta</taxon>
        <taxon>Magnoliopsida</taxon>
        <taxon>eudicotyledons</taxon>
        <taxon>Gunneridae</taxon>
        <taxon>Pentapetalae</taxon>
        <taxon>asterids</taxon>
        <taxon>campanulids</taxon>
        <taxon>Asterales</taxon>
        <taxon>Asteraceae</taxon>
        <taxon>Asteroideae</taxon>
        <taxon>Anthemideae</taxon>
        <taxon>Artemisiinae</taxon>
        <taxon>Artemisia</taxon>
    </lineage>
</organism>
<comment type="caution">
    <text evidence="2">The sequence shown here is derived from an EMBL/GenBank/DDBJ whole genome shotgun (WGS) entry which is preliminary data.</text>
</comment>
<accession>A0A2U1NBB4</accession>
<dbReference type="AlphaFoldDB" id="A0A2U1NBB4"/>
<feature type="region of interest" description="Disordered" evidence="1">
    <location>
        <begin position="1"/>
        <end position="26"/>
    </location>
</feature>
<evidence type="ECO:0000256" key="1">
    <source>
        <dbReference type="SAM" id="MobiDB-lite"/>
    </source>
</evidence>